<proteinExistence type="predicted"/>
<evidence type="ECO:0008006" key="3">
    <source>
        <dbReference type="Google" id="ProtNLM"/>
    </source>
</evidence>
<protein>
    <recommendedName>
        <fullName evidence="3">Phage baseplate protein</fullName>
    </recommendedName>
</protein>
<dbReference type="Pfam" id="PF10934">
    <property type="entry name" value="Sheath_initiator"/>
    <property type="match status" value="1"/>
</dbReference>
<organism evidence="1 2">
    <name type="scientific">Alcaligenes xylosoxydans xylosoxydans</name>
    <name type="common">Achromobacter xylosoxidans</name>
    <dbReference type="NCBI Taxonomy" id="85698"/>
    <lineage>
        <taxon>Bacteria</taxon>
        <taxon>Pseudomonadati</taxon>
        <taxon>Pseudomonadota</taxon>
        <taxon>Betaproteobacteria</taxon>
        <taxon>Burkholderiales</taxon>
        <taxon>Alcaligenaceae</taxon>
        <taxon>Achromobacter</taxon>
    </lineage>
</organism>
<dbReference type="AlphaFoldDB" id="A0A0X8NXG5"/>
<dbReference type="EMBL" id="CP014060">
    <property type="protein sequence ID" value="AMG36106.1"/>
    <property type="molecule type" value="Genomic_DNA"/>
</dbReference>
<dbReference type="InterPro" id="IPR020288">
    <property type="entry name" value="Sheath_initiator"/>
</dbReference>
<name>A0A0X8NXG5_ALCXX</name>
<evidence type="ECO:0000313" key="1">
    <source>
        <dbReference type="EMBL" id="AMG36106.1"/>
    </source>
</evidence>
<gene>
    <name evidence="1" type="ORF">AL504_08745</name>
</gene>
<sequence length="122" mass="13336">MTIDLALSDNHDLALDLVGRASLIDGAAKVAQQIKVTLLAFLGEWFLDTSFGVPYFEEVLVKAPNRAAVEAAFRARIGEVPGVSRVRRLGLEIDHGQRRLRVSYEADTSAGLLAQVVDLHRP</sequence>
<dbReference type="Proteomes" id="UP000060602">
    <property type="component" value="Chromosome"/>
</dbReference>
<dbReference type="RefSeq" id="WP_061071821.1">
    <property type="nucleotide sequence ID" value="NZ_CP014060.2"/>
</dbReference>
<accession>A0A0X8NXG5</accession>
<reference evidence="2" key="1">
    <citation type="submission" date="2015-12" db="EMBL/GenBank/DDBJ databases">
        <title>FDA dAtabase for Regulatory Grade micrObial Sequences (FDA-ARGOS): Supporting development and validation of Infectious Disease Dx tests.</title>
        <authorList>
            <person name="Case J."/>
            <person name="Tallon L."/>
            <person name="Sadzewicz L."/>
            <person name="Sengamalay N."/>
            <person name="Ott S."/>
            <person name="Godinez A."/>
            <person name="Nagaraj S."/>
            <person name="Nadendla S."/>
            <person name="Sichtig H."/>
        </authorList>
    </citation>
    <scope>NUCLEOTIDE SEQUENCE [LARGE SCALE GENOMIC DNA]</scope>
    <source>
        <strain evidence="2">FDAARGOS_147</strain>
    </source>
</reference>
<evidence type="ECO:0000313" key="2">
    <source>
        <dbReference type="Proteomes" id="UP000060602"/>
    </source>
</evidence>